<dbReference type="AlphaFoldDB" id="A0A939ET70"/>
<dbReference type="SUPFAM" id="SSF53756">
    <property type="entry name" value="UDP-Glycosyltransferase/glycogen phosphorylase"/>
    <property type="match status" value="1"/>
</dbReference>
<dbReference type="PANTHER" id="PTHR12526">
    <property type="entry name" value="GLYCOSYLTRANSFERASE"/>
    <property type="match status" value="1"/>
</dbReference>
<dbReference type="RefSeq" id="WP_206980603.1">
    <property type="nucleotide sequence ID" value="NZ_JAFLQZ010000002.1"/>
</dbReference>
<comment type="caution">
    <text evidence="1">The sequence shown here is derived from an EMBL/GenBank/DDBJ whole genome shotgun (WGS) entry which is preliminary data.</text>
</comment>
<keyword evidence="2" id="KW-1185">Reference proteome</keyword>
<evidence type="ECO:0000313" key="1">
    <source>
        <dbReference type="EMBL" id="MBO0356807.1"/>
    </source>
</evidence>
<reference evidence="1" key="1">
    <citation type="submission" date="2021-03" db="EMBL/GenBank/DDBJ databases">
        <authorList>
            <person name="Kim M.K."/>
        </authorList>
    </citation>
    <scope>NUCLEOTIDE SEQUENCE</scope>
    <source>
        <strain evidence="1">BT186</strain>
    </source>
</reference>
<dbReference type="Gene3D" id="3.40.50.2000">
    <property type="entry name" value="Glycogen Phosphorylase B"/>
    <property type="match status" value="1"/>
</dbReference>
<dbReference type="Proteomes" id="UP000664144">
    <property type="component" value="Unassembled WGS sequence"/>
</dbReference>
<accession>A0A939ET70</accession>
<gene>
    <name evidence="1" type="ORF">J0X19_02520</name>
</gene>
<name>A0A939ET70_9BACT</name>
<dbReference type="Gene3D" id="3.40.50.11010">
    <property type="match status" value="1"/>
</dbReference>
<sequence>MRNDCDIVIISTSRWDNPYSSVGFSFAKEFAKNNRVFYIDHPFSLNEVASQYSNKDMVKSRIPALFLGKSIYRKIDGLPDNLTIVTPKVTLPINWLEEGTLYNTLWKFNDRIVQNALKKTIKDFNIKKYVFFNSFDPFYFRSIEADIQPVVKVYQTIDDITQETYIARHGVRLEKEVILNSDVSMGTSKQLTHLISRYTPAAFCMPNAADFSLFQKAATEQLARPKELVGIDKKIICYTGNIGSRINYSLLKKVAQTHTDKILLMVGPVSNEDHKEFDLDKLPNVIFTGSRDIKDLPSYLQHSDCLLIPFEYSVLTKSIYPLKINEYLTAGKPVIATAFSEDIQDFGDVAYIAQTEEEFVAKINQAIQEDSAERKQARIAKAALNTWQARVAYFWDIVESASAKKQPA</sequence>
<evidence type="ECO:0000313" key="2">
    <source>
        <dbReference type="Proteomes" id="UP000664144"/>
    </source>
</evidence>
<dbReference type="EMBL" id="JAFLQZ010000002">
    <property type="protein sequence ID" value="MBO0356807.1"/>
    <property type="molecule type" value="Genomic_DNA"/>
</dbReference>
<organism evidence="1 2">
    <name type="scientific">Hymenobacter telluris</name>
    <dbReference type="NCBI Taxonomy" id="2816474"/>
    <lineage>
        <taxon>Bacteria</taxon>
        <taxon>Pseudomonadati</taxon>
        <taxon>Bacteroidota</taxon>
        <taxon>Cytophagia</taxon>
        <taxon>Cytophagales</taxon>
        <taxon>Hymenobacteraceae</taxon>
        <taxon>Hymenobacter</taxon>
    </lineage>
</organism>
<dbReference type="PANTHER" id="PTHR12526:SF630">
    <property type="entry name" value="GLYCOSYLTRANSFERASE"/>
    <property type="match status" value="1"/>
</dbReference>
<dbReference type="Pfam" id="PF13692">
    <property type="entry name" value="Glyco_trans_1_4"/>
    <property type="match status" value="1"/>
</dbReference>
<proteinExistence type="predicted"/>
<protein>
    <submittedName>
        <fullName evidence="1">Glycosyltransferase</fullName>
    </submittedName>
</protein>